<dbReference type="PANTHER" id="PTHR41368">
    <property type="entry name" value="PROTEIN YGHO"/>
    <property type="match status" value="1"/>
</dbReference>
<evidence type="ECO:0008006" key="3">
    <source>
        <dbReference type="Google" id="ProtNLM"/>
    </source>
</evidence>
<organism evidence="1 2">
    <name type="scientific">Microscilla marina ATCC 23134</name>
    <dbReference type="NCBI Taxonomy" id="313606"/>
    <lineage>
        <taxon>Bacteria</taxon>
        <taxon>Pseudomonadati</taxon>
        <taxon>Bacteroidota</taxon>
        <taxon>Cytophagia</taxon>
        <taxon>Cytophagales</taxon>
        <taxon>Microscillaceae</taxon>
        <taxon>Microscilla</taxon>
    </lineage>
</organism>
<keyword evidence="2" id="KW-1185">Reference proteome</keyword>
<evidence type="ECO:0000313" key="1">
    <source>
        <dbReference type="EMBL" id="EAY29259.1"/>
    </source>
</evidence>
<sequence>MPGETTHEAFNNLPHHLYTSDSPRFQLGNEPVSTHLTGCYVLWQNEVPVGRFAFYENPGLQYQHSLAACIGSYECKNDPAVSQKLIEEAITLAKSKGYSWVIGPMEGSTWNNYRFSTHHQQASFFMEPYHHLYYNDQFIQAGFKPIANYYSNLDQSLEYDAQALAQAKKGYEEEGAVFRSIDMENFEDDLKKIGQLSISGFAENFLYTPISVDEFVSKYARLKQFFDPKLITIVEDAQGELQALSFNIKNFNDPSGKSMIVKSLMRSKSCVFKGVGSYLVGKTTQTAKEMGFEQVIHAFIIRGNASQNISEKYSANEYKSYALYGLKL</sequence>
<reference evidence="1 2" key="1">
    <citation type="submission" date="2007-01" db="EMBL/GenBank/DDBJ databases">
        <authorList>
            <person name="Haygood M."/>
            <person name="Podell S."/>
            <person name="Anderson C."/>
            <person name="Hopkinson B."/>
            <person name="Roe K."/>
            <person name="Barbeau K."/>
            <person name="Gaasterland T."/>
            <person name="Ferriera S."/>
            <person name="Johnson J."/>
            <person name="Kravitz S."/>
            <person name="Beeson K."/>
            <person name="Sutton G."/>
            <person name="Rogers Y.-H."/>
            <person name="Friedman R."/>
            <person name="Frazier M."/>
            <person name="Venter J.C."/>
        </authorList>
    </citation>
    <scope>NUCLEOTIDE SEQUENCE [LARGE SCALE GENOMIC DNA]</scope>
    <source>
        <strain evidence="1 2">ATCC 23134</strain>
    </source>
</reference>
<evidence type="ECO:0000313" key="2">
    <source>
        <dbReference type="Proteomes" id="UP000004095"/>
    </source>
</evidence>
<proteinExistence type="predicted"/>
<dbReference type="PANTHER" id="PTHR41368:SF1">
    <property type="entry name" value="PROTEIN YGHO"/>
    <property type="match status" value="1"/>
</dbReference>
<dbReference type="Proteomes" id="UP000004095">
    <property type="component" value="Unassembled WGS sequence"/>
</dbReference>
<dbReference type="OrthoDB" id="62581at2"/>
<dbReference type="EMBL" id="AAWS01000012">
    <property type="protein sequence ID" value="EAY29259.1"/>
    <property type="molecule type" value="Genomic_DNA"/>
</dbReference>
<comment type="caution">
    <text evidence="1">The sequence shown here is derived from an EMBL/GenBank/DDBJ whole genome shotgun (WGS) entry which is preliminary data.</text>
</comment>
<accession>A1ZKN3</accession>
<protein>
    <recommendedName>
        <fullName evidence="3">N-acetyltransferase domain-containing protein</fullName>
    </recommendedName>
</protein>
<dbReference type="eggNOG" id="COG1247">
    <property type="taxonomic scope" value="Bacteria"/>
</dbReference>
<dbReference type="AlphaFoldDB" id="A1ZKN3"/>
<gene>
    <name evidence="1" type="ORF">M23134_02450</name>
</gene>
<dbReference type="RefSeq" id="WP_002696934.1">
    <property type="nucleotide sequence ID" value="NZ_AAWS01000012.1"/>
</dbReference>
<dbReference type="InterPro" id="IPR039968">
    <property type="entry name" value="BcerS-like"/>
</dbReference>
<name>A1ZKN3_MICM2</name>